<keyword evidence="5 13" id="KW-1003">Cell membrane</keyword>
<evidence type="ECO:0000259" key="16">
    <source>
        <dbReference type="Pfam" id="PF14849"/>
    </source>
</evidence>
<feature type="domain" description="Membrane insertase YidC N-terminal" evidence="16">
    <location>
        <begin position="78"/>
        <end position="341"/>
    </location>
</feature>
<dbReference type="InterPro" id="IPR038221">
    <property type="entry name" value="YidC_periplasmic_sf"/>
</dbReference>
<evidence type="ECO:0000256" key="8">
    <source>
        <dbReference type="ARBA" id="ARBA00022989"/>
    </source>
</evidence>
<dbReference type="InterPro" id="IPR019998">
    <property type="entry name" value="Membr_insert_YidC"/>
</dbReference>
<dbReference type="InterPro" id="IPR028055">
    <property type="entry name" value="YidC/Oxa/ALB_C"/>
</dbReference>
<evidence type="ECO:0000313" key="17">
    <source>
        <dbReference type="EMBL" id="AYB33862.1"/>
    </source>
</evidence>
<dbReference type="PANTHER" id="PTHR12428">
    <property type="entry name" value="OXA1"/>
    <property type="match status" value="1"/>
</dbReference>
<evidence type="ECO:0000256" key="2">
    <source>
        <dbReference type="ARBA" id="ARBA00010527"/>
    </source>
</evidence>
<dbReference type="GO" id="GO:0032977">
    <property type="term" value="F:membrane insertase activity"/>
    <property type="evidence" value="ECO:0007669"/>
    <property type="project" value="InterPro"/>
</dbReference>
<dbReference type="NCBIfam" id="TIGR03592">
    <property type="entry name" value="yidC_oxa1_cterm"/>
    <property type="match status" value="1"/>
</dbReference>
<feature type="transmembrane region" description="Helical" evidence="13">
    <location>
        <begin position="417"/>
        <end position="442"/>
    </location>
</feature>
<dbReference type="Pfam" id="PF02096">
    <property type="entry name" value="60KD_IMP"/>
    <property type="match status" value="1"/>
</dbReference>
<evidence type="ECO:0000256" key="3">
    <source>
        <dbReference type="ARBA" id="ARBA00015325"/>
    </source>
</evidence>
<evidence type="ECO:0000256" key="12">
    <source>
        <dbReference type="ARBA" id="ARBA00033342"/>
    </source>
</evidence>
<comment type="subcellular location">
    <subcellularLocation>
        <location evidence="1">Cell inner membrane</location>
        <topology evidence="1">Multi-pass membrane protein</topology>
    </subcellularLocation>
    <subcellularLocation>
        <location evidence="13">Cell membrane</location>
        <topology evidence="13">Multi-pass membrane protein</topology>
    </subcellularLocation>
</comment>
<dbReference type="EMBL" id="CP032382">
    <property type="protein sequence ID" value="AYB33862.1"/>
    <property type="molecule type" value="Genomic_DNA"/>
</dbReference>
<dbReference type="InterPro" id="IPR047196">
    <property type="entry name" value="YidC_ALB_C"/>
</dbReference>
<dbReference type="PANTHER" id="PTHR12428:SF65">
    <property type="entry name" value="CYTOCHROME C OXIDASE ASSEMBLY PROTEIN COX18, MITOCHONDRIAL"/>
    <property type="match status" value="1"/>
</dbReference>
<evidence type="ECO:0000256" key="7">
    <source>
        <dbReference type="ARBA" id="ARBA00022927"/>
    </source>
</evidence>
<reference evidence="18" key="1">
    <citation type="submission" date="2018-09" db="EMBL/GenBank/DDBJ databases">
        <title>Chryseolinea sp. KIS68-18 isolated from soil.</title>
        <authorList>
            <person name="Weon H.-Y."/>
            <person name="Kwon S.-W."/>
            <person name="Lee S.A."/>
        </authorList>
    </citation>
    <scope>NUCLEOTIDE SEQUENCE [LARGE SCALE GENOMIC DNA]</scope>
    <source>
        <strain evidence="18">KIS68-18</strain>
    </source>
</reference>
<accession>A0A385SSI9</accession>
<evidence type="ECO:0000256" key="14">
    <source>
        <dbReference type="SAM" id="MobiDB-lite"/>
    </source>
</evidence>
<keyword evidence="6 13" id="KW-0812">Transmembrane</keyword>
<evidence type="ECO:0000259" key="15">
    <source>
        <dbReference type="Pfam" id="PF02096"/>
    </source>
</evidence>
<dbReference type="GO" id="GO:0015031">
    <property type="term" value="P:protein transport"/>
    <property type="evidence" value="ECO:0007669"/>
    <property type="project" value="UniProtKB-KW"/>
</dbReference>
<dbReference type="GO" id="GO:0051205">
    <property type="term" value="P:protein insertion into membrane"/>
    <property type="evidence" value="ECO:0007669"/>
    <property type="project" value="TreeGrafter"/>
</dbReference>
<dbReference type="CDD" id="cd19961">
    <property type="entry name" value="EcYidC-like_peri"/>
    <property type="match status" value="1"/>
</dbReference>
<dbReference type="RefSeq" id="WP_119757089.1">
    <property type="nucleotide sequence ID" value="NZ_CP032382.1"/>
</dbReference>
<keyword evidence="7 13" id="KW-0653">Protein transport</keyword>
<evidence type="ECO:0000256" key="9">
    <source>
        <dbReference type="ARBA" id="ARBA00023136"/>
    </source>
</evidence>
<feature type="transmembrane region" description="Helical" evidence="13">
    <location>
        <begin position="356"/>
        <end position="376"/>
    </location>
</feature>
<dbReference type="InterPro" id="IPR028053">
    <property type="entry name" value="Membr_insert_YidC_N"/>
</dbReference>
<dbReference type="Gene3D" id="2.70.98.90">
    <property type="match status" value="1"/>
</dbReference>
<dbReference type="HAMAP" id="MF_01810">
    <property type="entry name" value="YidC_type1"/>
    <property type="match status" value="1"/>
</dbReference>
<feature type="transmembrane region" description="Helical" evidence="13">
    <location>
        <begin position="6"/>
        <end position="23"/>
    </location>
</feature>
<sequence length="604" mass="68277">MDRNSAIGITLIAALLLVYFYWFSPAPKPVAQNVEPTVQTEAKADTVRRLEAVPDSVLAAKYGDLSTAMKGEETSTLFENEDLKVTFSNKGGLIREVELKKFKTYSQKALKLMTPDASTFKLKTIYQGKDLDLYGLYYTLSQRKNADSTEVVYTVALANGAKIEQIYSIPAQGYEIGYKLRTEGLNEQLAGENLALHWTNIVRPIEKDLADTRINTTISYYTDADGFKELNQRSKDKESAAVAQPLKWVTVKEKFFLSAIIAKTAFAGGNVETSIDNADSSVVKHANIDLQIAKSQLAAGKADFKFYFGPNDYKKIGKVTEGFRKNVYLGWPPVYWINKFVIFPVFHFLTGIISNYGLIIIILVLLLKLVLFPLSYKSYLSMAKMKVLKPELDEIKERVGDDMTKVQQEQMKLYSQVGVNPISGCIPVLLQMPLIFAMFYLFPASIELRQQPLLWAEDLSTYDSLIRLPFVVPFLGNHLSLFTLLMTASTLIYTWQNNQISSVQGPMKSMSYIMPLVFLFVLNSFSAGLTFYYFISNLVTFAQQAIIKRFVDEDKIRAIMEENKKKNASGGGKKSKFMSKLEEAMKSSEEARRKAEEERRNKKK</sequence>
<name>A0A385SSI9_9BACT</name>
<dbReference type="CDD" id="cd20070">
    <property type="entry name" value="5TM_YidC_Alb3"/>
    <property type="match status" value="1"/>
</dbReference>
<feature type="domain" description="Membrane insertase YidC/Oxa/ALB C-terminal" evidence="15">
    <location>
        <begin position="356"/>
        <end position="549"/>
    </location>
</feature>
<comment type="similarity">
    <text evidence="2 13">Belongs to the OXA1/ALB3/YidC family. Type 1 subfamily.</text>
</comment>
<comment type="subunit">
    <text evidence="13">Interacts with the Sec translocase complex via SecD. Specifically interacts with transmembrane segments of nascent integral membrane proteins during membrane integration.</text>
</comment>
<feature type="region of interest" description="Disordered" evidence="14">
    <location>
        <begin position="562"/>
        <end position="604"/>
    </location>
</feature>
<dbReference type="AlphaFoldDB" id="A0A385SSI9"/>
<dbReference type="NCBIfam" id="NF002356">
    <property type="entry name" value="PRK01318.2-3"/>
    <property type="match status" value="1"/>
</dbReference>
<evidence type="ECO:0000256" key="1">
    <source>
        <dbReference type="ARBA" id="ARBA00004429"/>
    </source>
</evidence>
<evidence type="ECO:0000256" key="6">
    <source>
        <dbReference type="ARBA" id="ARBA00022692"/>
    </source>
</evidence>
<dbReference type="InterPro" id="IPR001708">
    <property type="entry name" value="YidC/ALB3/OXA1/COX18"/>
</dbReference>
<feature type="compositionally biased region" description="Basic and acidic residues" evidence="14">
    <location>
        <begin position="579"/>
        <end position="604"/>
    </location>
</feature>
<evidence type="ECO:0000256" key="10">
    <source>
        <dbReference type="ARBA" id="ARBA00023186"/>
    </source>
</evidence>
<dbReference type="Pfam" id="PF14849">
    <property type="entry name" value="YidC_periplas"/>
    <property type="match status" value="1"/>
</dbReference>
<dbReference type="KEGG" id="chk:D4L85_26235"/>
<dbReference type="PRINTS" id="PR00701">
    <property type="entry name" value="60KDINNERMP"/>
</dbReference>
<keyword evidence="8 13" id="KW-1133">Transmembrane helix</keyword>
<feature type="transmembrane region" description="Helical" evidence="13">
    <location>
        <begin position="470"/>
        <end position="495"/>
    </location>
</feature>
<evidence type="ECO:0000256" key="11">
    <source>
        <dbReference type="ARBA" id="ARBA00033245"/>
    </source>
</evidence>
<dbReference type="OrthoDB" id="9780552at2"/>
<comment type="function">
    <text evidence="13">Required for the insertion and/or proper folding and/or complex formation of integral membrane proteins into the membrane. Involved in integration of membrane proteins that insert both dependently and independently of the Sec translocase complex, as well as at least some lipoproteins. Aids folding of multispanning membrane proteins.</text>
</comment>
<evidence type="ECO:0000256" key="13">
    <source>
        <dbReference type="HAMAP-Rule" id="MF_01810"/>
    </source>
</evidence>
<feature type="transmembrane region" description="Helical" evidence="13">
    <location>
        <begin position="333"/>
        <end position="350"/>
    </location>
</feature>
<keyword evidence="10 13" id="KW-0143">Chaperone</keyword>
<keyword evidence="18" id="KW-1185">Reference proteome</keyword>
<gene>
    <name evidence="13 17" type="primary">yidC</name>
    <name evidence="17" type="ORF">D4L85_26235</name>
</gene>
<evidence type="ECO:0000313" key="18">
    <source>
        <dbReference type="Proteomes" id="UP000266183"/>
    </source>
</evidence>
<evidence type="ECO:0000256" key="5">
    <source>
        <dbReference type="ARBA" id="ARBA00022475"/>
    </source>
</evidence>
<protein>
    <recommendedName>
        <fullName evidence="3 13">Membrane protein insertase YidC</fullName>
    </recommendedName>
    <alternativeName>
        <fullName evidence="12 13">Foldase YidC</fullName>
    </alternativeName>
    <alternativeName>
        <fullName evidence="11 13">Membrane integrase YidC</fullName>
    </alternativeName>
    <alternativeName>
        <fullName evidence="13">Membrane protein YidC</fullName>
    </alternativeName>
</protein>
<dbReference type="Proteomes" id="UP000266183">
    <property type="component" value="Chromosome"/>
</dbReference>
<dbReference type="NCBIfam" id="TIGR03593">
    <property type="entry name" value="yidC_nterm"/>
    <property type="match status" value="1"/>
</dbReference>
<proteinExistence type="inferred from homology"/>
<keyword evidence="9 13" id="KW-0472">Membrane</keyword>
<keyword evidence="4 13" id="KW-0813">Transport</keyword>
<evidence type="ECO:0000256" key="4">
    <source>
        <dbReference type="ARBA" id="ARBA00022448"/>
    </source>
</evidence>
<organism evidence="17 18">
    <name type="scientific">Chryseolinea soli</name>
    <dbReference type="NCBI Taxonomy" id="2321403"/>
    <lineage>
        <taxon>Bacteria</taxon>
        <taxon>Pseudomonadati</taxon>
        <taxon>Bacteroidota</taxon>
        <taxon>Cytophagia</taxon>
        <taxon>Cytophagales</taxon>
        <taxon>Fulvivirgaceae</taxon>
        <taxon>Chryseolinea</taxon>
    </lineage>
</organism>
<dbReference type="GO" id="GO:0005886">
    <property type="term" value="C:plasma membrane"/>
    <property type="evidence" value="ECO:0007669"/>
    <property type="project" value="UniProtKB-SubCell"/>
</dbReference>
<feature type="transmembrane region" description="Helical" evidence="13">
    <location>
        <begin position="516"/>
        <end position="535"/>
    </location>
</feature>